<gene>
    <name evidence="1" type="ORF">NQ491_04270</name>
</gene>
<dbReference type="GeneID" id="82890922"/>
<proteinExistence type="predicted"/>
<accession>A0ABY5V1A0</accession>
<evidence type="ECO:0000313" key="1">
    <source>
        <dbReference type="EMBL" id="UWN58000.1"/>
    </source>
</evidence>
<keyword evidence="2" id="KW-1185">Reference proteome</keyword>
<reference evidence="1" key="1">
    <citation type="journal article" date="2022" name="Cell">
        <title>Design, construction, and in vivo augmentation of a complex gut microbiome.</title>
        <authorList>
            <person name="Cheng A.G."/>
            <person name="Ho P.Y."/>
            <person name="Aranda-Diaz A."/>
            <person name="Jain S."/>
            <person name="Yu F.B."/>
            <person name="Meng X."/>
            <person name="Wang M."/>
            <person name="Iakiviak M."/>
            <person name="Nagashima K."/>
            <person name="Zhao A."/>
            <person name="Murugkar P."/>
            <person name="Patil A."/>
            <person name="Atabakhsh K."/>
            <person name="Weakley A."/>
            <person name="Yan J."/>
            <person name="Brumbaugh A.R."/>
            <person name="Higginbottom S."/>
            <person name="Dimas A."/>
            <person name="Shiver A.L."/>
            <person name="Deutschbauer A."/>
            <person name="Neff N."/>
            <person name="Sonnenburg J.L."/>
            <person name="Huang K.C."/>
            <person name="Fischbach M.A."/>
        </authorList>
    </citation>
    <scope>NUCLEOTIDE SEQUENCE</scope>
    <source>
        <strain evidence="1">AP11</strain>
    </source>
</reference>
<sequence>MKRTDLKFIGIDGWDRPVYQDPNGLLWKDTTLGSDTPSFASACNNEFEGEPDMPIEMTYPDFE</sequence>
<evidence type="ECO:0000313" key="2">
    <source>
        <dbReference type="Proteomes" id="UP001059295"/>
    </source>
</evidence>
<dbReference type="Proteomes" id="UP001059295">
    <property type="component" value="Chromosome"/>
</dbReference>
<organism evidence="1 2">
    <name type="scientific">Alistipes ihumii AP11</name>
    <dbReference type="NCBI Taxonomy" id="1211813"/>
    <lineage>
        <taxon>Bacteria</taxon>
        <taxon>Pseudomonadati</taxon>
        <taxon>Bacteroidota</taxon>
        <taxon>Bacteroidia</taxon>
        <taxon>Bacteroidales</taxon>
        <taxon>Rikenellaceae</taxon>
        <taxon>Alistipes</taxon>
    </lineage>
</organism>
<dbReference type="EMBL" id="CP102294">
    <property type="protein sequence ID" value="UWN58000.1"/>
    <property type="molecule type" value="Genomic_DNA"/>
</dbReference>
<dbReference type="RefSeq" id="WP_019246351.1">
    <property type="nucleotide sequence ID" value="NZ_CAPH01000015.1"/>
</dbReference>
<protein>
    <submittedName>
        <fullName evidence="1">Uncharacterized protein</fullName>
    </submittedName>
</protein>
<name>A0ABY5V1A0_9BACT</name>